<name>A0A1G2JM77_9BACT</name>
<dbReference type="NCBIfam" id="NF002849">
    <property type="entry name" value="PRK03113.1"/>
    <property type="match status" value="1"/>
</dbReference>
<keyword evidence="10" id="KW-0143">Chaperone</keyword>
<evidence type="ECO:0000256" key="10">
    <source>
        <dbReference type="ARBA" id="ARBA00023186"/>
    </source>
</evidence>
<comment type="similarity">
    <text evidence="2">Belongs to the DsbB family. BdbC subfamily.</text>
</comment>
<evidence type="ECO:0000256" key="3">
    <source>
        <dbReference type="ARBA" id="ARBA00022448"/>
    </source>
</evidence>
<feature type="transmembrane region" description="Helical" evidence="12">
    <location>
        <begin position="9"/>
        <end position="28"/>
    </location>
</feature>
<evidence type="ECO:0000256" key="9">
    <source>
        <dbReference type="ARBA" id="ARBA00023157"/>
    </source>
</evidence>
<dbReference type="Proteomes" id="UP000178935">
    <property type="component" value="Unassembled WGS sequence"/>
</dbReference>
<evidence type="ECO:0000256" key="11">
    <source>
        <dbReference type="ARBA" id="ARBA00023284"/>
    </source>
</evidence>
<keyword evidence="8 12" id="KW-0472">Membrane</keyword>
<evidence type="ECO:0000256" key="6">
    <source>
        <dbReference type="ARBA" id="ARBA00022989"/>
    </source>
</evidence>
<feature type="transmembrane region" description="Helical" evidence="12">
    <location>
        <begin position="113"/>
        <end position="136"/>
    </location>
</feature>
<keyword evidence="5" id="KW-0249">Electron transport</keyword>
<evidence type="ECO:0000313" key="14">
    <source>
        <dbReference type="Proteomes" id="UP000178935"/>
    </source>
</evidence>
<accession>A0A1G2JM77</accession>
<evidence type="ECO:0000256" key="8">
    <source>
        <dbReference type="ARBA" id="ARBA00023136"/>
    </source>
</evidence>
<dbReference type="GO" id="GO:0006457">
    <property type="term" value="P:protein folding"/>
    <property type="evidence" value="ECO:0007669"/>
    <property type="project" value="InterPro"/>
</dbReference>
<dbReference type="Gene3D" id="1.20.1550.10">
    <property type="entry name" value="DsbB-like"/>
    <property type="match status" value="1"/>
</dbReference>
<organism evidence="13 14">
    <name type="scientific">Candidatus Staskawiczbacteria bacterium RIFOXYD1_FULL_32_13</name>
    <dbReference type="NCBI Taxonomy" id="1802234"/>
    <lineage>
        <taxon>Bacteria</taxon>
        <taxon>Candidatus Staskawicziibacteriota</taxon>
    </lineage>
</organism>
<sequence>MVNFFGKYALFFAFVVVLIATLGSLFYSEVAGYEPCKLCWFQRILMYPQVIILGMAFLKKDIGVVSYSIVLSAIGVVIAGYHYLLQIGVASSSVGCSVVGYSISCAQRFVMGFGYITIPMMAFTAFLLIIVFMVTLKLTTYEK</sequence>
<feature type="transmembrane region" description="Helical" evidence="12">
    <location>
        <begin position="65"/>
        <end position="84"/>
    </location>
</feature>
<dbReference type="PIRSF" id="PIRSF036659">
    <property type="entry name" value="BdbC"/>
    <property type="match status" value="1"/>
</dbReference>
<proteinExistence type="inferred from homology"/>
<evidence type="ECO:0000256" key="12">
    <source>
        <dbReference type="SAM" id="Phobius"/>
    </source>
</evidence>
<evidence type="ECO:0000256" key="7">
    <source>
        <dbReference type="ARBA" id="ARBA00023002"/>
    </source>
</evidence>
<evidence type="ECO:0000256" key="5">
    <source>
        <dbReference type="ARBA" id="ARBA00022982"/>
    </source>
</evidence>
<gene>
    <name evidence="13" type="ORF">A2561_04950</name>
</gene>
<evidence type="ECO:0000256" key="2">
    <source>
        <dbReference type="ARBA" id="ARBA00007602"/>
    </source>
</evidence>
<protein>
    <recommendedName>
        <fullName evidence="15">Disulfide bond formation protein DsbB</fullName>
    </recommendedName>
</protein>
<keyword evidence="7" id="KW-0560">Oxidoreductase</keyword>
<evidence type="ECO:0000313" key="13">
    <source>
        <dbReference type="EMBL" id="OGZ87410.1"/>
    </source>
</evidence>
<feature type="transmembrane region" description="Helical" evidence="12">
    <location>
        <begin position="40"/>
        <end position="58"/>
    </location>
</feature>
<dbReference type="AlphaFoldDB" id="A0A1G2JM77"/>
<dbReference type="GO" id="GO:0016020">
    <property type="term" value="C:membrane"/>
    <property type="evidence" value="ECO:0007669"/>
    <property type="project" value="UniProtKB-SubCell"/>
</dbReference>
<dbReference type="SUPFAM" id="SSF158442">
    <property type="entry name" value="DsbB-like"/>
    <property type="match status" value="1"/>
</dbReference>
<dbReference type="InterPro" id="IPR012187">
    <property type="entry name" value="Disulphide_bond_form_BdbC"/>
</dbReference>
<evidence type="ECO:0008006" key="15">
    <source>
        <dbReference type="Google" id="ProtNLM"/>
    </source>
</evidence>
<keyword evidence="3" id="KW-0813">Transport</keyword>
<keyword evidence="6 12" id="KW-1133">Transmembrane helix</keyword>
<comment type="subcellular location">
    <subcellularLocation>
        <location evidence="1">Membrane</location>
        <topology evidence="1">Multi-pass membrane protein</topology>
    </subcellularLocation>
</comment>
<evidence type="ECO:0000256" key="4">
    <source>
        <dbReference type="ARBA" id="ARBA00022692"/>
    </source>
</evidence>
<keyword evidence="4 12" id="KW-0812">Transmembrane</keyword>
<reference evidence="13 14" key="1">
    <citation type="journal article" date="2016" name="Nat. Commun.">
        <title>Thousands of microbial genomes shed light on interconnected biogeochemical processes in an aquifer system.</title>
        <authorList>
            <person name="Anantharaman K."/>
            <person name="Brown C.T."/>
            <person name="Hug L.A."/>
            <person name="Sharon I."/>
            <person name="Castelle C.J."/>
            <person name="Probst A.J."/>
            <person name="Thomas B.C."/>
            <person name="Singh A."/>
            <person name="Wilkins M.J."/>
            <person name="Karaoz U."/>
            <person name="Brodie E.L."/>
            <person name="Williams K.H."/>
            <person name="Hubbard S.S."/>
            <person name="Banfield J.F."/>
        </authorList>
    </citation>
    <scope>NUCLEOTIDE SEQUENCE [LARGE SCALE GENOMIC DNA]</scope>
</reference>
<dbReference type="PANTHER" id="PTHR43469:SF1">
    <property type="entry name" value="SPBETA PROPHAGE-DERIVED DISULFIDE BOND FORMATION PROTEIN B"/>
    <property type="match status" value="1"/>
</dbReference>
<dbReference type="PANTHER" id="PTHR43469">
    <property type="entry name" value="DISULFIDE FORMATION PROTEIN-RELATED"/>
    <property type="match status" value="1"/>
</dbReference>
<dbReference type="GO" id="GO:0015035">
    <property type="term" value="F:protein-disulfide reductase activity"/>
    <property type="evidence" value="ECO:0007669"/>
    <property type="project" value="InterPro"/>
</dbReference>
<keyword evidence="9" id="KW-1015">Disulfide bond</keyword>
<keyword evidence="11" id="KW-0676">Redox-active center</keyword>
<comment type="caution">
    <text evidence="13">The sequence shown here is derived from an EMBL/GenBank/DDBJ whole genome shotgun (WGS) entry which is preliminary data.</text>
</comment>
<dbReference type="InterPro" id="IPR023380">
    <property type="entry name" value="DsbB-like_sf"/>
</dbReference>
<evidence type="ECO:0000256" key="1">
    <source>
        <dbReference type="ARBA" id="ARBA00004141"/>
    </source>
</evidence>
<dbReference type="EMBL" id="MHPU01000044">
    <property type="protein sequence ID" value="OGZ87410.1"/>
    <property type="molecule type" value="Genomic_DNA"/>
</dbReference>
<dbReference type="Pfam" id="PF02600">
    <property type="entry name" value="DsbB"/>
    <property type="match status" value="1"/>
</dbReference>
<dbReference type="InterPro" id="IPR003752">
    <property type="entry name" value="DiS_bond_form_DsbB/BdbC"/>
</dbReference>